<reference evidence="1 2" key="1">
    <citation type="journal article" date="2018" name="MBio">
        <title>Insights into the evolution of host association through the isolation and characterization of a novel human periodontal pathobiont, Desulfobulbus oralis.</title>
        <authorList>
            <person name="Cross K.L."/>
            <person name="Chirania P."/>
            <person name="Xiong W."/>
            <person name="Beall C.J."/>
            <person name="Elkins J.G."/>
            <person name="Giannone R.J."/>
            <person name="Griffen A.L."/>
            <person name="Guss A.M."/>
            <person name="Hettich R.L."/>
            <person name="Joshi S.S."/>
            <person name="Mokrzan E.M."/>
            <person name="Martin R.K."/>
            <person name="Zhulin I.B."/>
            <person name="Leys E.J."/>
            <person name="Podar M."/>
        </authorList>
    </citation>
    <scope>NUCLEOTIDE SEQUENCE [LARGE SCALE GENOMIC DNA]</scope>
    <source>
        <strain evidence="1 2">ORNL</strain>
    </source>
</reference>
<proteinExistence type="predicted"/>
<sequence length="191" mass="21626">MLPEHILHRPEHAAIAEKAALWCAYMEENLDFSLRHSRIHGRPHCARVLLLALGIAHRTGYEDVEDALAHAAIFHDTRRRDEGRDQGHGARAAYYYISFCRERGLPYSQRAASIMTWHDQSDAEGLDAIVRQAGGHRAAKGWLEAYRIFKDADALDRVRLGEAGLNVRMLRTEAARGMVDLARQLFSAFQP</sequence>
<protein>
    <recommendedName>
        <fullName evidence="3">HD domain-containing protein</fullName>
    </recommendedName>
</protein>
<dbReference type="SUPFAM" id="SSF109604">
    <property type="entry name" value="HD-domain/PDEase-like"/>
    <property type="match status" value="1"/>
</dbReference>
<organism evidence="1 2">
    <name type="scientific">Desulfobulbus oralis</name>
    <dbReference type="NCBI Taxonomy" id="1986146"/>
    <lineage>
        <taxon>Bacteria</taxon>
        <taxon>Pseudomonadati</taxon>
        <taxon>Thermodesulfobacteriota</taxon>
        <taxon>Desulfobulbia</taxon>
        <taxon>Desulfobulbales</taxon>
        <taxon>Desulfobulbaceae</taxon>
        <taxon>Desulfobulbus</taxon>
    </lineage>
</organism>
<keyword evidence="2" id="KW-1185">Reference proteome</keyword>
<dbReference type="KEGG" id="deo:CAY53_01090"/>
<dbReference type="EMBL" id="CP021255">
    <property type="protein sequence ID" value="AVD70247.1"/>
    <property type="molecule type" value="Genomic_DNA"/>
</dbReference>
<gene>
    <name evidence="1" type="ORF">CAY53_01090</name>
</gene>
<dbReference type="OrthoDB" id="9797344at2"/>
<dbReference type="AlphaFoldDB" id="A0A2L1GKV5"/>
<accession>A0A2L1GKV5</accession>
<evidence type="ECO:0000313" key="1">
    <source>
        <dbReference type="EMBL" id="AVD70247.1"/>
    </source>
</evidence>
<evidence type="ECO:0008006" key="3">
    <source>
        <dbReference type="Google" id="ProtNLM"/>
    </source>
</evidence>
<name>A0A2L1GKV5_9BACT</name>
<dbReference type="Proteomes" id="UP000239867">
    <property type="component" value="Chromosome"/>
</dbReference>
<evidence type="ECO:0000313" key="2">
    <source>
        <dbReference type="Proteomes" id="UP000239867"/>
    </source>
</evidence>
<dbReference type="RefSeq" id="WP_104935572.1">
    <property type="nucleotide sequence ID" value="NZ_CP021255.1"/>
</dbReference>
<dbReference type="Gene3D" id="1.10.3210.10">
    <property type="entry name" value="Hypothetical protein af1432"/>
    <property type="match status" value="1"/>
</dbReference>